<feature type="region of interest" description="Disordered" evidence="1">
    <location>
        <begin position="1"/>
        <end position="29"/>
    </location>
</feature>
<organism evidence="2 3">
    <name type="scientific">Aldrovandia affinis</name>
    <dbReference type="NCBI Taxonomy" id="143900"/>
    <lineage>
        <taxon>Eukaryota</taxon>
        <taxon>Metazoa</taxon>
        <taxon>Chordata</taxon>
        <taxon>Craniata</taxon>
        <taxon>Vertebrata</taxon>
        <taxon>Euteleostomi</taxon>
        <taxon>Actinopterygii</taxon>
        <taxon>Neopterygii</taxon>
        <taxon>Teleostei</taxon>
        <taxon>Notacanthiformes</taxon>
        <taxon>Halosauridae</taxon>
        <taxon>Aldrovandia</taxon>
    </lineage>
</organism>
<dbReference type="EMBL" id="JAINUG010000002">
    <property type="protein sequence ID" value="KAJ8418104.1"/>
    <property type="molecule type" value="Genomic_DNA"/>
</dbReference>
<dbReference type="Proteomes" id="UP001221898">
    <property type="component" value="Unassembled WGS sequence"/>
</dbReference>
<name>A0AAD7TBW9_9TELE</name>
<accession>A0AAD7TBW9</accession>
<evidence type="ECO:0000313" key="3">
    <source>
        <dbReference type="Proteomes" id="UP001221898"/>
    </source>
</evidence>
<protein>
    <submittedName>
        <fullName evidence="2">Uncharacterized protein</fullName>
    </submittedName>
</protein>
<proteinExistence type="predicted"/>
<sequence>MWSGAPRCHLRPAHPRSHETPVAGPPGVNPHKLSEWLHVCTGESGGECQALEWLPLGVGMALLRITSSFSSPPFQTQAC</sequence>
<comment type="caution">
    <text evidence="2">The sequence shown here is derived from an EMBL/GenBank/DDBJ whole genome shotgun (WGS) entry which is preliminary data.</text>
</comment>
<evidence type="ECO:0000256" key="1">
    <source>
        <dbReference type="SAM" id="MobiDB-lite"/>
    </source>
</evidence>
<reference evidence="2" key="1">
    <citation type="journal article" date="2023" name="Science">
        <title>Genome structures resolve the early diversification of teleost fishes.</title>
        <authorList>
            <person name="Parey E."/>
            <person name="Louis A."/>
            <person name="Montfort J."/>
            <person name="Bouchez O."/>
            <person name="Roques C."/>
            <person name="Iampietro C."/>
            <person name="Lluch J."/>
            <person name="Castinel A."/>
            <person name="Donnadieu C."/>
            <person name="Desvignes T."/>
            <person name="Floi Bucao C."/>
            <person name="Jouanno E."/>
            <person name="Wen M."/>
            <person name="Mejri S."/>
            <person name="Dirks R."/>
            <person name="Jansen H."/>
            <person name="Henkel C."/>
            <person name="Chen W.J."/>
            <person name="Zahm M."/>
            <person name="Cabau C."/>
            <person name="Klopp C."/>
            <person name="Thompson A.W."/>
            <person name="Robinson-Rechavi M."/>
            <person name="Braasch I."/>
            <person name="Lecointre G."/>
            <person name="Bobe J."/>
            <person name="Postlethwait J.H."/>
            <person name="Berthelot C."/>
            <person name="Roest Crollius H."/>
            <person name="Guiguen Y."/>
        </authorList>
    </citation>
    <scope>NUCLEOTIDE SEQUENCE</scope>
    <source>
        <strain evidence="2">NC1722</strain>
    </source>
</reference>
<keyword evidence="3" id="KW-1185">Reference proteome</keyword>
<gene>
    <name evidence="2" type="ORF">AAFF_G00138130</name>
</gene>
<dbReference type="AlphaFoldDB" id="A0AAD7TBW9"/>
<evidence type="ECO:0000313" key="2">
    <source>
        <dbReference type="EMBL" id="KAJ8418104.1"/>
    </source>
</evidence>